<feature type="domain" description="HTH cro/C1-type" evidence="2">
    <location>
        <begin position="8"/>
        <end position="63"/>
    </location>
</feature>
<dbReference type="SUPFAM" id="SSF47413">
    <property type="entry name" value="lambda repressor-like DNA-binding domains"/>
    <property type="match status" value="1"/>
</dbReference>
<dbReference type="Gene3D" id="1.10.10.2910">
    <property type="match status" value="1"/>
</dbReference>
<evidence type="ECO:0000313" key="4">
    <source>
        <dbReference type="Proteomes" id="UP000249547"/>
    </source>
</evidence>
<dbReference type="CDD" id="cd00093">
    <property type="entry name" value="HTH_XRE"/>
    <property type="match status" value="1"/>
</dbReference>
<evidence type="ECO:0000259" key="2">
    <source>
        <dbReference type="PROSITE" id="PS50943"/>
    </source>
</evidence>
<dbReference type="SMART" id="SM00530">
    <property type="entry name" value="HTH_XRE"/>
    <property type="match status" value="1"/>
</dbReference>
<dbReference type="PANTHER" id="PTHR43236:SF1">
    <property type="entry name" value="BLL7220 PROTEIN"/>
    <property type="match status" value="1"/>
</dbReference>
<dbReference type="PROSITE" id="PS50943">
    <property type="entry name" value="HTH_CROC1"/>
    <property type="match status" value="1"/>
</dbReference>
<dbReference type="RefSeq" id="WP_111596177.1">
    <property type="nucleotide sequence ID" value="NZ_QLLL01000001.1"/>
</dbReference>
<keyword evidence="4" id="KW-1185">Reference proteome</keyword>
<dbReference type="OrthoDB" id="9794834at2"/>
<dbReference type="InterPro" id="IPR052345">
    <property type="entry name" value="Rad_response_metalloprotease"/>
</dbReference>
<accession>A0A327R4S7</accession>
<comment type="similarity">
    <text evidence="1">Belongs to the short-chain fatty acyl-CoA assimilation regulator (ScfR) family.</text>
</comment>
<sequence length="361" mass="41476">MILNPKQIVLARNMRGLSQGELSKRLGHANQSTLSNVEKEKLPFTEELANQLAEVLCIPIAFFSKEKSFTRLSKFYYRKRNAFPASELVPLESKMEIIRSGYEELLNSVDINIKKLPAIPVKGNNSPEAIANSFRLFLGLNDDPIDNLVTMVEKLGITVLFLDVNSDKFSGLTLQTDINAPLIVLNKNMPNDHKKFTIAHELGHLIMHIPFAEDPEFYEDLEDLDAVEQQADSFAGAFLMPKKKAQYTFANLTYSRLTELKLYWKVSKQAIIYRAKEIGAINANKFKFLFIELSRFGERKKENIEIAIDMPVLFKRIISVYENELKYSRKAISEDILGISEQDFNIWFDFNERPRLRVVLD</sequence>
<dbReference type="EMBL" id="QLLL01000001">
    <property type="protein sequence ID" value="RAJ11078.1"/>
    <property type="molecule type" value="Genomic_DNA"/>
</dbReference>
<reference evidence="3 4" key="1">
    <citation type="submission" date="2018-06" db="EMBL/GenBank/DDBJ databases">
        <title>Genomic Encyclopedia of Archaeal and Bacterial Type Strains, Phase II (KMG-II): from individual species to whole genera.</title>
        <authorList>
            <person name="Goeker M."/>
        </authorList>
    </citation>
    <scope>NUCLEOTIDE SEQUENCE [LARGE SCALE GENOMIC DNA]</scope>
    <source>
        <strain evidence="3 4">DSM 23857</strain>
    </source>
</reference>
<protein>
    <submittedName>
        <fullName evidence="3">Zn-dependent peptidase ImmA (M78 family)</fullName>
    </submittedName>
</protein>
<dbReference type="InterPro" id="IPR010359">
    <property type="entry name" value="IrrE_HExxH"/>
</dbReference>
<proteinExistence type="inferred from homology"/>
<dbReference type="Gene3D" id="1.10.260.40">
    <property type="entry name" value="lambda repressor-like DNA-binding domains"/>
    <property type="match status" value="1"/>
</dbReference>
<evidence type="ECO:0000313" key="3">
    <source>
        <dbReference type="EMBL" id="RAJ11078.1"/>
    </source>
</evidence>
<dbReference type="GO" id="GO:0003677">
    <property type="term" value="F:DNA binding"/>
    <property type="evidence" value="ECO:0007669"/>
    <property type="project" value="InterPro"/>
</dbReference>
<name>A0A327R4S7_9BACT</name>
<gene>
    <name evidence="3" type="ORF">LX64_00686</name>
</gene>
<dbReference type="PANTHER" id="PTHR43236">
    <property type="entry name" value="ANTITOXIN HIGA1"/>
    <property type="match status" value="1"/>
</dbReference>
<dbReference type="InterPro" id="IPR001387">
    <property type="entry name" value="Cro/C1-type_HTH"/>
</dbReference>
<comment type="caution">
    <text evidence="3">The sequence shown here is derived from an EMBL/GenBank/DDBJ whole genome shotgun (WGS) entry which is preliminary data.</text>
</comment>
<evidence type="ECO:0000256" key="1">
    <source>
        <dbReference type="ARBA" id="ARBA00007227"/>
    </source>
</evidence>
<dbReference type="Pfam" id="PF06114">
    <property type="entry name" value="Peptidase_M78"/>
    <property type="match status" value="1"/>
</dbReference>
<organism evidence="3 4">
    <name type="scientific">Chitinophaga skermanii</name>
    <dbReference type="NCBI Taxonomy" id="331697"/>
    <lineage>
        <taxon>Bacteria</taxon>
        <taxon>Pseudomonadati</taxon>
        <taxon>Bacteroidota</taxon>
        <taxon>Chitinophagia</taxon>
        <taxon>Chitinophagales</taxon>
        <taxon>Chitinophagaceae</taxon>
        <taxon>Chitinophaga</taxon>
    </lineage>
</organism>
<dbReference type="InterPro" id="IPR010982">
    <property type="entry name" value="Lambda_DNA-bd_dom_sf"/>
</dbReference>
<dbReference type="AlphaFoldDB" id="A0A327R4S7"/>
<dbReference type="Proteomes" id="UP000249547">
    <property type="component" value="Unassembled WGS sequence"/>
</dbReference>
<dbReference type="Pfam" id="PF01381">
    <property type="entry name" value="HTH_3"/>
    <property type="match status" value="1"/>
</dbReference>